<evidence type="ECO:0000313" key="3">
    <source>
        <dbReference type="Proteomes" id="UP000809273"/>
    </source>
</evidence>
<feature type="region of interest" description="Disordered" evidence="1">
    <location>
        <begin position="167"/>
        <end position="194"/>
    </location>
</feature>
<evidence type="ECO:0000313" key="2">
    <source>
        <dbReference type="EMBL" id="MBN1574780.1"/>
    </source>
</evidence>
<name>A0A9D8KGT9_9DELT</name>
<reference evidence="2" key="2">
    <citation type="submission" date="2021-01" db="EMBL/GenBank/DDBJ databases">
        <authorList>
            <person name="Hahn C.R."/>
            <person name="Youssef N.H."/>
            <person name="Elshahed M."/>
        </authorList>
    </citation>
    <scope>NUCLEOTIDE SEQUENCE</scope>
    <source>
        <strain evidence="2">Zod_Metabat.24</strain>
    </source>
</reference>
<evidence type="ECO:0000256" key="1">
    <source>
        <dbReference type="SAM" id="MobiDB-lite"/>
    </source>
</evidence>
<reference evidence="2" key="1">
    <citation type="journal article" date="2021" name="Environ. Microbiol.">
        <title>Genomic characterization of three novel Desulfobacterota classes expand the metabolic and phylogenetic diversity of the phylum.</title>
        <authorList>
            <person name="Murphy C.L."/>
            <person name="Biggerstaff J."/>
            <person name="Eichhorn A."/>
            <person name="Ewing E."/>
            <person name="Shahan R."/>
            <person name="Soriano D."/>
            <person name="Stewart S."/>
            <person name="VanMol K."/>
            <person name="Walker R."/>
            <person name="Walters P."/>
            <person name="Elshahed M.S."/>
            <person name="Youssef N.H."/>
        </authorList>
    </citation>
    <scope>NUCLEOTIDE SEQUENCE</scope>
    <source>
        <strain evidence="2">Zod_Metabat.24</strain>
    </source>
</reference>
<feature type="compositionally biased region" description="Basic and acidic residues" evidence="1">
    <location>
        <begin position="184"/>
        <end position="194"/>
    </location>
</feature>
<protein>
    <submittedName>
        <fullName evidence="2">Uncharacterized protein</fullName>
    </submittedName>
</protein>
<dbReference type="AlphaFoldDB" id="A0A9D8KGT9"/>
<dbReference type="Proteomes" id="UP000809273">
    <property type="component" value="Unassembled WGS sequence"/>
</dbReference>
<sequence length="194" mass="20819">MKRLILSFVITAMALSIALVGSALGAGSKVVSLYSLEIRCYLVDSDSVTKFVDEVNAGTLSGDEASNAWRGLLREGNAKSEELKIGGVDTRFVGKAKVKGDMVNILMMDDIYYKDPVNGTLNKGSVRFDKLVVFKNGKVHTLPTGKWIPLAEIDKLKSSPVTAVMNVNNVDTGGDDGDTGNGDGAKEEEQQQMD</sequence>
<gene>
    <name evidence="2" type="ORF">JW984_16410</name>
</gene>
<proteinExistence type="predicted"/>
<comment type="caution">
    <text evidence="2">The sequence shown here is derived from an EMBL/GenBank/DDBJ whole genome shotgun (WGS) entry which is preliminary data.</text>
</comment>
<dbReference type="EMBL" id="JAFGIX010000088">
    <property type="protein sequence ID" value="MBN1574780.1"/>
    <property type="molecule type" value="Genomic_DNA"/>
</dbReference>
<organism evidence="2 3">
    <name type="scientific">Candidatus Zymogenus saltonus</name>
    <dbReference type="NCBI Taxonomy" id="2844893"/>
    <lineage>
        <taxon>Bacteria</taxon>
        <taxon>Deltaproteobacteria</taxon>
        <taxon>Candidatus Zymogenia</taxon>
        <taxon>Candidatus Zymogeniales</taxon>
        <taxon>Candidatus Zymogenaceae</taxon>
        <taxon>Candidatus Zymogenus</taxon>
    </lineage>
</organism>
<accession>A0A9D8KGT9</accession>